<dbReference type="AlphaFoldDB" id="A0AAV4TS61"/>
<dbReference type="EMBL" id="BPLR01011666">
    <property type="protein sequence ID" value="GIY48024.1"/>
    <property type="molecule type" value="Genomic_DNA"/>
</dbReference>
<keyword evidence="2" id="KW-1185">Reference proteome</keyword>
<evidence type="ECO:0000313" key="1">
    <source>
        <dbReference type="EMBL" id="GIY48024.1"/>
    </source>
</evidence>
<dbReference type="Proteomes" id="UP001054945">
    <property type="component" value="Unassembled WGS sequence"/>
</dbReference>
<reference evidence="1 2" key="1">
    <citation type="submission" date="2021-06" db="EMBL/GenBank/DDBJ databases">
        <title>Caerostris extrusa draft genome.</title>
        <authorList>
            <person name="Kono N."/>
            <person name="Arakawa K."/>
        </authorList>
    </citation>
    <scope>NUCLEOTIDE SEQUENCE [LARGE SCALE GENOMIC DNA]</scope>
</reference>
<protein>
    <submittedName>
        <fullName evidence="1">Uncharacterized protein</fullName>
    </submittedName>
</protein>
<evidence type="ECO:0000313" key="2">
    <source>
        <dbReference type="Proteomes" id="UP001054945"/>
    </source>
</evidence>
<name>A0AAV4TS61_CAEEX</name>
<comment type="caution">
    <text evidence="1">The sequence shown here is derived from an EMBL/GenBank/DDBJ whole genome shotgun (WGS) entry which is preliminary data.</text>
</comment>
<organism evidence="1 2">
    <name type="scientific">Caerostris extrusa</name>
    <name type="common">Bark spider</name>
    <name type="synonym">Caerostris bankana</name>
    <dbReference type="NCBI Taxonomy" id="172846"/>
    <lineage>
        <taxon>Eukaryota</taxon>
        <taxon>Metazoa</taxon>
        <taxon>Ecdysozoa</taxon>
        <taxon>Arthropoda</taxon>
        <taxon>Chelicerata</taxon>
        <taxon>Arachnida</taxon>
        <taxon>Araneae</taxon>
        <taxon>Araneomorphae</taxon>
        <taxon>Entelegynae</taxon>
        <taxon>Araneoidea</taxon>
        <taxon>Araneidae</taxon>
        <taxon>Caerostris</taxon>
    </lineage>
</organism>
<sequence length="93" mass="10685">MKNARKLNLKRYRSHQIAVFARNPVITESVMRSFCPVLGVQILDHQMFWPLSIRSKRVIQTVDLEHVTQFGRCVTPPCNGHSMDHGPINLFIG</sequence>
<gene>
    <name evidence="1" type="primary">AVEN_152979_1</name>
    <name evidence="1" type="ORF">CEXT_496461</name>
</gene>
<accession>A0AAV4TS61</accession>
<proteinExistence type="predicted"/>